<name>A0A1M7RE11_9BURK</name>
<gene>
    <name evidence="2" type="ORF">SAMN05192549_1236</name>
</gene>
<organism evidence="2 3">
    <name type="scientific">Duganella sacchari</name>
    <dbReference type="NCBI Taxonomy" id="551987"/>
    <lineage>
        <taxon>Bacteria</taxon>
        <taxon>Pseudomonadati</taxon>
        <taxon>Pseudomonadota</taxon>
        <taxon>Betaproteobacteria</taxon>
        <taxon>Burkholderiales</taxon>
        <taxon>Oxalobacteraceae</taxon>
        <taxon>Telluria group</taxon>
        <taxon>Duganella</taxon>
    </lineage>
</organism>
<dbReference type="EMBL" id="FRCX01000023">
    <property type="protein sequence ID" value="SHN44557.1"/>
    <property type="molecule type" value="Genomic_DNA"/>
</dbReference>
<feature type="domain" description="DUF6471" evidence="1">
    <location>
        <begin position="20"/>
        <end position="82"/>
    </location>
</feature>
<dbReference type="Proteomes" id="UP000184339">
    <property type="component" value="Unassembled WGS sequence"/>
</dbReference>
<sequence length="87" mass="9778">MRNNANFISNLATHVYSDDWSEKAANKLKAELRLSGVGYGELVTRLAQIGVEDTYKGVATKITRGRFTFAFFMQCMKALGKNEVRLD</sequence>
<dbReference type="AlphaFoldDB" id="A0A1M7RE11"/>
<dbReference type="Pfam" id="PF20075">
    <property type="entry name" value="DUF6471"/>
    <property type="match status" value="1"/>
</dbReference>
<dbReference type="STRING" id="551987.SAMN05192549_1236"/>
<reference evidence="3" key="1">
    <citation type="submission" date="2016-11" db="EMBL/GenBank/DDBJ databases">
        <authorList>
            <person name="Varghese N."/>
            <person name="Submissions S."/>
        </authorList>
    </citation>
    <scope>NUCLEOTIDE SEQUENCE [LARGE SCALE GENOMIC DNA]</scope>
    <source>
        <strain evidence="3">Sac-22</strain>
    </source>
</reference>
<protein>
    <recommendedName>
        <fullName evidence="1">DUF6471 domain-containing protein</fullName>
    </recommendedName>
</protein>
<proteinExistence type="predicted"/>
<accession>A0A1M7RE11</accession>
<dbReference type="InterPro" id="IPR045526">
    <property type="entry name" value="DUF6471"/>
</dbReference>
<dbReference type="OrthoDB" id="9009595at2"/>
<keyword evidence="3" id="KW-1185">Reference proteome</keyword>
<evidence type="ECO:0000259" key="1">
    <source>
        <dbReference type="Pfam" id="PF20075"/>
    </source>
</evidence>
<evidence type="ECO:0000313" key="2">
    <source>
        <dbReference type="EMBL" id="SHN44557.1"/>
    </source>
</evidence>
<evidence type="ECO:0000313" key="3">
    <source>
        <dbReference type="Proteomes" id="UP000184339"/>
    </source>
</evidence>